<dbReference type="InterPro" id="IPR048844">
    <property type="entry name" value="LpdD_chaperone-like"/>
</dbReference>
<reference evidence="2 3" key="1">
    <citation type="submission" date="2019-12" db="EMBL/GenBank/DDBJ databases">
        <title>Paenibacillus sp. nov., an endophytic bacterium isolated from the stem of Dendrobium.</title>
        <authorList>
            <person name="Zhao R."/>
        </authorList>
    </citation>
    <scope>NUCLEOTIDE SEQUENCE [LARGE SCALE GENOMIC DNA]</scope>
    <source>
        <strain evidence="2 3">HJL G12</strain>
    </source>
</reference>
<evidence type="ECO:0000313" key="2">
    <source>
        <dbReference type="EMBL" id="MWV42325.1"/>
    </source>
</evidence>
<protein>
    <recommendedName>
        <fullName evidence="1">Prenylated flavin chaperone LpdD-like domain-containing protein</fullName>
    </recommendedName>
</protein>
<feature type="domain" description="Prenylated flavin chaperone LpdD-like" evidence="1">
    <location>
        <begin position="5"/>
        <end position="109"/>
    </location>
</feature>
<sequence length="116" mass="12524">MEPDGKWGIRIEELQVGKDLMIIVTGGAAHIGSVSTAYASDETKGIAVQTMGLPGHRERDLTAEMAGKAAAVLDKTVTIVAGIHYDGIDRRQIADVVSETHAAFEKYLMKKVSERE</sequence>
<comment type="caution">
    <text evidence="2">The sequence shown here is derived from an EMBL/GenBank/DDBJ whole genome shotgun (WGS) entry which is preliminary data.</text>
</comment>
<dbReference type="Proteomes" id="UP000460318">
    <property type="component" value="Unassembled WGS sequence"/>
</dbReference>
<evidence type="ECO:0000259" key="1">
    <source>
        <dbReference type="Pfam" id="PF21758"/>
    </source>
</evidence>
<proteinExistence type="predicted"/>
<dbReference type="AlphaFoldDB" id="A0A7X3IED7"/>
<dbReference type="Pfam" id="PF21758">
    <property type="entry name" value="PAC_bac"/>
    <property type="match status" value="1"/>
</dbReference>
<accession>A0A7X3IED7</accession>
<evidence type="ECO:0000313" key="3">
    <source>
        <dbReference type="Proteomes" id="UP000460318"/>
    </source>
</evidence>
<name>A0A7X3IED7_9BACL</name>
<dbReference type="RefSeq" id="WP_160495936.1">
    <property type="nucleotide sequence ID" value="NZ_WUBI01000001.1"/>
</dbReference>
<dbReference type="EMBL" id="WUBI01000001">
    <property type="protein sequence ID" value="MWV42325.1"/>
    <property type="molecule type" value="Genomic_DNA"/>
</dbReference>
<organism evidence="2 3">
    <name type="scientific">Paenibacillus dendrobii</name>
    <dbReference type="NCBI Taxonomy" id="2691084"/>
    <lineage>
        <taxon>Bacteria</taxon>
        <taxon>Bacillati</taxon>
        <taxon>Bacillota</taxon>
        <taxon>Bacilli</taxon>
        <taxon>Bacillales</taxon>
        <taxon>Paenibacillaceae</taxon>
        <taxon>Paenibacillus</taxon>
    </lineage>
</organism>
<gene>
    <name evidence="2" type="ORF">GRF59_01665</name>
</gene>
<keyword evidence="3" id="KW-1185">Reference proteome</keyword>